<evidence type="ECO:0000259" key="4">
    <source>
        <dbReference type="PROSITE" id="PS50048"/>
    </source>
</evidence>
<dbReference type="GO" id="GO:0000981">
    <property type="term" value="F:DNA-binding transcription factor activity, RNA polymerase II-specific"/>
    <property type="evidence" value="ECO:0007669"/>
    <property type="project" value="InterPro"/>
</dbReference>
<dbReference type="SMART" id="SM00066">
    <property type="entry name" value="GAL4"/>
    <property type="match status" value="1"/>
</dbReference>
<organism evidence="5 6">
    <name type="scientific">Tothia fuscella</name>
    <dbReference type="NCBI Taxonomy" id="1048955"/>
    <lineage>
        <taxon>Eukaryota</taxon>
        <taxon>Fungi</taxon>
        <taxon>Dikarya</taxon>
        <taxon>Ascomycota</taxon>
        <taxon>Pezizomycotina</taxon>
        <taxon>Dothideomycetes</taxon>
        <taxon>Pleosporomycetidae</taxon>
        <taxon>Venturiales</taxon>
        <taxon>Cylindrosympodiaceae</taxon>
        <taxon>Tothia</taxon>
    </lineage>
</organism>
<dbReference type="InterPro" id="IPR021858">
    <property type="entry name" value="Fun_TF"/>
</dbReference>
<dbReference type="PROSITE" id="PS00463">
    <property type="entry name" value="ZN2_CY6_FUNGAL_1"/>
    <property type="match status" value="1"/>
</dbReference>
<feature type="region of interest" description="Disordered" evidence="3">
    <location>
        <begin position="592"/>
        <end position="702"/>
    </location>
</feature>
<dbReference type="PANTHER" id="PTHR37534">
    <property type="entry name" value="TRANSCRIPTIONAL ACTIVATOR PROTEIN UGA3"/>
    <property type="match status" value="1"/>
</dbReference>
<dbReference type="Proteomes" id="UP000800235">
    <property type="component" value="Unassembled WGS sequence"/>
</dbReference>
<feature type="region of interest" description="Disordered" evidence="3">
    <location>
        <begin position="171"/>
        <end position="205"/>
    </location>
</feature>
<proteinExistence type="predicted"/>
<dbReference type="Pfam" id="PF11951">
    <property type="entry name" value="Fungal_trans_2"/>
    <property type="match status" value="1"/>
</dbReference>
<reference evidence="5" key="1">
    <citation type="journal article" date="2020" name="Stud. Mycol.">
        <title>101 Dothideomycetes genomes: a test case for predicting lifestyles and emergence of pathogens.</title>
        <authorList>
            <person name="Haridas S."/>
            <person name="Albert R."/>
            <person name="Binder M."/>
            <person name="Bloem J."/>
            <person name="Labutti K."/>
            <person name="Salamov A."/>
            <person name="Andreopoulos B."/>
            <person name="Baker S."/>
            <person name="Barry K."/>
            <person name="Bills G."/>
            <person name="Bluhm B."/>
            <person name="Cannon C."/>
            <person name="Castanera R."/>
            <person name="Culley D."/>
            <person name="Daum C."/>
            <person name="Ezra D."/>
            <person name="Gonzalez J."/>
            <person name="Henrissat B."/>
            <person name="Kuo A."/>
            <person name="Liang C."/>
            <person name="Lipzen A."/>
            <person name="Lutzoni F."/>
            <person name="Magnuson J."/>
            <person name="Mondo S."/>
            <person name="Nolan M."/>
            <person name="Ohm R."/>
            <person name="Pangilinan J."/>
            <person name="Park H.-J."/>
            <person name="Ramirez L."/>
            <person name="Alfaro M."/>
            <person name="Sun H."/>
            <person name="Tritt A."/>
            <person name="Yoshinaga Y."/>
            <person name="Zwiers L.-H."/>
            <person name="Turgeon B."/>
            <person name="Goodwin S."/>
            <person name="Spatafora J."/>
            <person name="Crous P."/>
            <person name="Grigoriev I."/>
        </authorList>
    </citation>
    <scope>NUCLEOTIDE SEQUENCE</scope>
    <source>
        <strain evidence="5">CBS 130266</strain>
    </source>
</reference>
<dbReference type="InterPro" id="IPR001138">
    <property type="entry name" value="Zn2Cys6_DnaBD"/>
</dbReference>
<dbReference type="AlphaFoldDB" id="A0A9P4NJ08"/>
<dbReference type="GO" id="GO:0045944">
    <property type="term" value="P:positive regulation of transcription by RNA polymerase II"/>
    <property type="evidence" value="ECO:0007669"/>
    <property type="project" value="TreeGrafter"/>
</dbReference>
<feature type="region of interest" description="Disordered" evidence="3">
    <location>
        <begin position="1"/>
        <end position="22"/>
    </location>
</feature>
<dbReference type="GO" id="GO:0005634">
    <property type="term" value="C:nucleus"/>
    <property type="evidence" value="ECO:0007669"/>
    <property type="project" value="UniProtKB-SubCell"/>
</dbReference>
<dbReference type="CDD" id="cd12148">
    <property type="entry name" value="fungal_TF_MHR"/>
    <property type="match status" value="1"/>
</dbReference>
<feature type="compositionally biased region" description="Pro residues" evidence="3">
    <location>
        <begin position="656"/>
        <end position="666"/>
    </location>
</feature>
<name>A0A9P4NJ08_9PEZI</name>
<feature type="compositionally biased region" description="Low complexity" evidence="3">
    <location>
        <begin position="642"/>
        <end position="655"/>
    </location>
</feature>
<keyword evidence="6" id="KW-1185">Reference proteome</keyword>
<feature type="compositionally biased region" description="Low complexity" evidence="3">
    <location>
        <begin position="592"/>
        <end position="634"/>
    </location>
</feature>
<dbReference type="SUPFAM" id="SSF57701">
    <property type="entry name" value="Zn2/Cys6 DNA-binding domain"/>
    <property type="match status" value="1"/>
</dbReference>
<evidence type="ECO:0000256" key="2">
    <source>
        <dbReference type="ARBA" id="ARBA00023242"/>
    </source>
</evidence>
<dbReference type="Pfam" id="PF00172">
    <property type="entry name" value="Zn_clus"/>
    <property type="match status" value="1"/>
</dbReference>
<dbReference type="EMBL" id="MU007079">
    <property type="protein sequence ID" value="KAF2423647.1"/>
    <property type="molecule type" value="Genomic_DNA"/>
</dbReference>
<comment type="subcellular location">
    <subcellularLocation>
        <location evidence="1">Nucleus</location>
    </subcellularLocation>
</comment>
<dbReference type="PROSITE" id="PS50048">
    <property type="entry name" value="ZN2_CY6_FUNGAL_2"/>
    <property type="match status" value="1"/>
</dbReference>
<dbReference type="OrthoDB" id="4078573at2759"/>
<keyword evidence="2" id="KW-0539">Nucleus</keyword>
<protein>
    <recommendedName>
        <fullName evidence="4">Zn(2)-C6 fungal-type domain-containing protein</fullName>
    </recommendedName>
</protein>
<evidence type="ECO:0000256" key="3">
    <source>
        <dbReference type="SAM" id="MobiDB-lite"/>
    </source>
</evidence>
<dbReference type="InterPro" id="IPR036864">
    <property type="entry name" value="Zn2-C6_fun-type_DNA-bd_sf"/>
</dbReference>
<gene>
    <name evidence="5" type="ORF">EJ08DRAFT_441887</name>
</gene>
<dbReference type="Gene3D" id="4.10.240.10">
    <property type="entry name" value="Zn(2)-C6 fungal-type DNA-binding domain"/>
    <property type="match status" value="1"/>
</dbReference>
<comment type="caution">
    <text evidence="5">The sequence shown here is derived from an EMBL/GenBank/DDBJ whole genome shotgun (WGS) entry which is preliminary data.</text>
</comment>
<evidence type="ECO:0000256" key="1">
    <source>
        <dbReference type="ARBA" id="ARBA00004123"/>
    </source>
</evidence>
<dbReference type="CDD" id="cd00067">
    <property type="entry name" value="GAL4"/>
    <property type="match status" value="1"/>
</dbReference>
<accession>A0A9P4NJ08</accession>
<feature type="compositionally biased region" description="Polar residues" evidence="3">
    <location>
        <begin position="184"/>
        <end position="205"/>
    </location>
</feature>
<dbReference type="GO" id="GO:0008270">
    <property type="term" value="F:zinc ion binding"/>
    <property type="evidence" value="ECO:0007669"/>
    <property type="project" value="InterPro"/>
</dbReference>
<dbReference type="PANTHER" id="PTHR37534:SF40">
    <property type="entry name" value="ZN(2)-C6 FUNGAL-TYPE DOMAIN-CONTAINING PROTEIN"/>
    <property type="match status" value="1"/>
</dbReference>
<sequence length="702" mass="79397">MKVAAGNNVTAKDGASAAADAAANKPKRVRTGCLTCRERHLKCDEGLPICQNCRKSNRQCKRGVRLNFIDTQVKAPAVMAPTHDWSVTFVDESREIASEYKGGRSRYLTLDTRPAQLQQQIESNNVGFEFSNSVAPAPGVQQHQALPPIQGMLPETFHDEQASSLNFETHSRELQHQHGHSHSESTFSGSNIPTTAGTSYGTSEQQLQPIGEIRDYIRDPNEVLYMQVFVEEVGIWMDSMDSIKHFSDLLPFHAMTNNMLYNAFLACGARHLTLVNDTYSDERALQYYNTATSYLLNAIQDKNRDCVMAATTAVILNVYEIMTERALQRMNHIAGARALIKECGWNSRSAGVGAACFWLNISMELLSCLHFNWPVSWAPEEWGLDMDMSSPETGVGKEELWTHRMTYILAKVANFRAAIPLMGPESSPRTEQIRLQNRYNEWQQLRNLAETWNRSIPRTMHPLAYLESYQTRSRSSFPEVWLIKRPTIVARLFYHTALLLLSQMNPVAPLNVSREMRDMQQEHSLLICGIVAHFKDRGVASVALRSLAIAAETLTERAQQDEVIRILEKISHETGWRVTFLFKELPKKWGWSQPPSVSSSSQQQQQQQQQQPQQQPLPPVQQQTQVQAQQQQPQAIQTYHQPSVSMPSQPVVSLPPARPQIPPSRPSNPLLNADFSTPQHPYQSHYVAPNHVLPHHTQASYY</sequence>
<evidence type="ECO:0000313" key="5">
    <source>
        <dbReference type="EMBL" id="KAF2423647.1"/>
    </source>
</evidence>
<dbReference type="GO" id="GO:0000976">
    <property type="term" value="F:transcription cis-regulatory region binding"/>
    <property type="evidence" value="ECO:0007669"/>
    <property type="project" value="TreeGrafter"/>
</dbReference>
<evidence type="ECO:0000313" key="6">
    <source>
        <dbReference type="Proteomes" id="UP000800235"/>
    </source>
</evidence>
<feature type="compositionally biased region" description="Low complexity" evidence="3">
    <location>
        <begin position="11"/>
        <end position="22"/>
    </location>
</feature>
<feature type="domain" description="Zn(2)-C6 fungal-type" evidence="4">
    <location>
        <begin position="32"/>
        <end position="62"/>
    </location>
</feature>